<dbReference type="InterPro" id="IPR029068">
    <property type="entry name" value="Glyas_Bleomycin-R_OHBP_Dase"/>
</dbReference>
<dbReference type="RefSeq" id="WP_141916603.1">
    <property type="nucleotide sequence ID" value="NZ_BAAAYS010000003.1"/>
</dbReference>
<sequence length="160" mass="17236">MQPISPFLWFDTQAEDAAQFYVSIFPNSRILSTSYYSEGAPYPVGTVMVVQFELNGVLFQALNGGPHFQFSPAVSFAISARDQAEIDHYWNALSGDGGTPGQCGWLDDKFGLSWQVIPAQLGEILSDPDPEKAGRATGALMGMTKIVIAELEAARDGTAA</sequence>
<gene>
    <name evidence="2" type="ORF">FB466_1213</name>
</gene>
<dbReference type="SUPFAM" id="SSF54593">
    <property type="entry name" value="Glyoxalase/Bleomycin resistance protein/Dihydroxybiphenyl dioxygenase"/>
    <property type="match status" value="1"/>
</dbReference>
<dbReference type="InterPro" id="IPR009725">
    <property type="entry name" value="3_dmu_93_MTrfase"/>
</dbReference>
<name>A0A543I6Z3_9MICO</name>
<protein>
    <submittedName>
        <fullName evidence="2">Putative 3-demethylubiquinone-9 3-methyltransferase (Glyoxalase superfamily)</fullName>
    </submittedName>
</protein>
<dbReference type="Gene3D" id="3.10.180.10">
    <property type="entry name" value="2,3-Dihydroxybiphenyl 1,2-Dioxygenase, domain 1"/>
    <property type="match status" value="1"/>
</dbReference>
<dbReference type="OrthoDB" id="9806473at2"/>
<comment type="caution">
    <text evidence="2">The sequence shown here is derived from an EMBL/GenBank/DDBJ whole genome shotgun (WGS) entry which is preliminary data.</text>
</comment>
<reference evidence="2 3" key="1">
    <citation type="submission" date="2019-06" db="EMBL/GenBank/DDBJ databases">
        <title>Sequencing the genomes of 1000 actinobacteria strains.</title>
        <authorList>
            <person name="Klenk H.-P."/>
        </authorList>
    </citation>
    <scope>NUCLEOTIDE SEQUENCE [LARGE SCALE GENOMIC DNA]</scope>
    <source>
        <strain evidence="2 3">DSM 18031</strain>
    </source>
</reference>
<keyword evidence="2" id="KW-0808">Transferase</keyword>
<keyword evidence="2" id="KW-0830">Ubiquinone</keyword>
<dbReference type="Proteomes" id="UP000318331">
    <property type="component" value="Unassembled WGS sequence"/>
</dbReference>
<proteinExistence type="predicted"/>
<dbReference type="Pfam" id="PF06983">
    <property type="entry name" value="3-dmu-9_3-mt"/>
    <property type="match status" value="1"/>
</dbReference>
<dbReference type="AlphaFoldDB" id="A0A543I6Z3"/>
<dbReference type="GO" id="GO:0008168">
    <property type="term" value="F:methyltransferase activity"/>
    <property type="evidence" value="ECO:0007669"/>
    <property type="project" value="UniProtKB-KW"/>
</dbReference>
<evidence type="ECO:0000313" key="3">
    <source>
        <dbReference type="Proteomes" id="UP000318331"/>
    </source>
</evidence>
<dbReference type="PIRSF" id="PIRSF021700">
    <property type="entry name" value="3_dmu_93_MTrfase"/>
    <property type="match status" value="1"/>
</dbReference>
<dbReference type="PANTHER" id="PTHR33990">
    <property type="entry name" value="PROTEIN YJDN-RELATED"/>
    <property type="match status" value="1"/>
</dbReference>
<dbReference type="EMBL" id="VFPN01000001">
    <property type="protein sequence ID" value="TQM66373.1"/>
    <property type="molecule type" value="Genomic_DNA"/>
</dbReference>
<feature type="domain" description="PhnB-like" evidence="1">
    <location>
        <begin position="4"/>
        <end position="117"/>
    </location>
</feature>
<dbReference type="PANTHER" id="PTHR33990:SF2">
    <property type="entry name" value="PHNB-LIKE DOMAIN-CONTAINING PROTEIN"/>
    <property type="match status" value="1"/>
</dbReference>
<keyword evidence="2" id="KW-0489">Methyltransferase</keyword>
<keyword evidence="3" id="KW-1185">Reference proteome</keyword>
<accession>A0A543I6Z3</accession>
<evidence type="ECO:0000259" key="1">
    <source>
        <dbReference type="Pfam" id="PF06983"/>
    </source>
</evidence>
<evidence type="ECO:0000313" key="2">
    <source>
        <dbReference type="EMBL" id="TQM66373.1"/>
    </source>
</evidence>
<organism evidence="2 3">
    <name type="scientific">Klugiella xanthotipulae</name>
    <dbReference type="NCBI Taxonomy" id="244735"/>
    <lineage>
        <taxon>Bacteria</taxon>
        <taxon>Bacillati</taxon>
        <taxon>Actinomycetota</taxon>
        <taxon>Actinomycetes</taxon>
        <taxon>Micrococcales</taxon>
        <taxon>Microbacteriaceae</taxon>
        <taxon>Klugiella</taxon>
    </lineage>
</organism>
<dbReference type="CDD" id="cd06588">
    <property type="entry name" value="PhnB_like"/>
    <property type="match status" value="1"/>
</dbReference>
<dbReference type="GO" id="GO:0032259">
    <property type="term" value="P:methylation"/>
    <property type="evidence" value="ECO:0007669"/>
    <property type="project" value="UniProtKB-KW"/>
</dbReference>
<dbReference type="InterPro" id="IPR028973">
    <property type="entry name" value="PhnB-like"/>
</dbReference>